<protein>
    <recommendedName>
        <fullName evidence="4">HAT C-terminal dimerisation domain-containing protein</fullName>
    </recommendedName>
</protein>
<reference evidence="3" key="1">
    <citation type="submission" date="2013-03" db="EMBL/GenBank/DDBJ databases">
        <authorList>
            <person name="Jeffery W."/>
            <person name="Warren W."/>
            <person name="Wilson R.K."/>
        </authorList>
    </citation>
    <scope>NUCLEOTIDE SEQUENCE</scope>
    <source>
        <strain evidence="3">female</strain>
    </source>
</reference>
<proteinExistence type="predicted"/>
<feature type="compositionally biased region" description="Acidic residues" evidence="1">
    <location>
        <begin position="203"/>
        <end position="216"/>
    </location>
</feature>
<dbReference type="Proteomes" id="UP000018467">
    <property type="component" value="Unassembled WGS sequence"/>
</dbReference>
<evidence type="ECO:0008006" key="4">
    <source>
        <dbReference type="Google" id="ProtNLM"/>
    </source>
</evidence>
<reference evidence="2" key="4">
    <citation type="submission" date="2025-09" db="UniProtKB">
        <authorList>
            <consortium name="Ensembl"/>
        </authorList>
    </citation>
    <scope>IDENTIFICATION</scope>
</reference>
<evidence type="ECO:0000313" key="2">
    <source>
        <dbReference type="Ensembl" id="ENSAMXP00000054968.1"/>
    </source>
</evidence>
<dbReference type="InParanoid" id="A0A3B1KK48"/>
<dbReference type="SUPFAM" id="SSF53098">
    <property type="entry name" value="Ribonuclease H-like"/>
    <property type="match status" value="1"/>
</dbReference>
<name>A0A3B1KK48_ASTMX</name>
<accession>A0A3B1KK48</accession>
<reference evidence="3" key="2">
    <citation type="journal article" date="2014" name="Nat. Commun.">
        <title>The cavefish genome reveals candidate genes for eye loss.</title>
        <authorList>
            <person name="McGaugh S.E."/>
            <person name="Gross J.B."/>
            <person name="Aken B."/>
            <person name="Blin M."/>
            <person name="Borowsky R."/>
            <person name="Chalopin D."/>
            <person name="Hinaux H."/>
            <person name="Jeffery W.R."/>
            <person name="Keene A."/>
            <person name="Ma L."/>
            <person name="Minx P."/>
            <person name="Murphy D."/>
            <person name="O'Quin K.E."/>
            <person name="Retaux S."/>
            <person name="Rohner N."/>
            <person name="Searle S.M."/>
            <person name="Stahl B.A."/>
            <person name="Tabin C."/>
            <person name="Volff J.N."/>
            <person name="Yoshizawa M."/>
            <person name="Warren W.C."/>
        </authorList>
    </citation>
    <scope>NUCLEOTIDE SEQUENCE [LARGE SCALE GENOMIC DNA]</scope>
    <source>
        <strain evidence="3">female</strain>
    </source>
</reference>
<evidence type="ECO:0000313" key="3">
    <source>
        <dbReference type="Proteomes" id="UP000018467"/>
    </source>
</evidence>
<feature type="region of interest" description="Disordered" evidence="1">
    <location>
        <begin position="202"/>
        <end position="224"/>
    </location>
</feature>
<dbReference type="GeneTree" id="ENSGT00940000164914"/>
<reference evidence="2" key="3">
    <citation type="submission" date="2025-08" db="UniProtKB">
        <authorList>
            <consortium name="Ensembl"/>
        </authorList>
    </citation>
    <scope>IDENTIFICATION</scope>
</reference>
<dbReference type="InterPro" id="IPR012337">
    <property type="entry name" value="RNaseH-like_sf"/>
</dbReference>
<organism evidence="2 3">
    <name type="scientific">Astyanax mexicanus</name>
    <name type="common">Blind cave fish</name>
    <name type="synonym">Astyanax fasciatus mexicanus</name>
    <dbReference type="NCBI Taxonomy" id="7994"/>
    <lineage>
        <taxon>Eukaryota</taxon>
        <taxon>Metazoa</taxon>
        <taxon>Chordata</taxon>
        <taxon>Craniata</taxon>
        <taxon>Vertebrata</taxon>
        <taxon>Euteleostomi</taxon>
        <taxon>Actinopterygii</taxon>
        <taxon>Neopterygii</taxon>
        <taxon>Teleostei</taxon>
        <taxon>Ostariophysi</taxon>
        <taxon>Characiformes</taxon>
        <taxon>Characoidei</taxon>
        <taxon>Acestrorhamphidae</taxon>
        <taxon>Acestrorhamphinae</taxon>
        <taxon>Astyanax</taxon>
    </lineage>
</organism>
<evidence type="ECO:0000256" key="1">
    <source>
        <dbReference type="SAM" id="MobiDB-lite"/>
    </source>
</evidence>
<dbReference type="Ensembl" id="ENSAMXT00000055192.1">
    <property type="protein sequence ID" value="ENSAMXP00000054968.1"/>
    <property type="gene ID" value="ENSAMXG00000030763.1"/>
</dbReference>
<keyword evidence="3" id="KW-1185">Reference proteome</keyword>
<dbReference type="PANTHER" id="PTHR47501:SF5">
    <property type="entry name" value="HAT C-TERMINAL DIMERISATION DOMAIN-CONTAINING PROTEIN"/>
    <property type="match status" value="1"/>
</dbReference>
<dbReference type="AlphaFoldDB" id="A0A3B1KK48"/>
<dbReference type="PANTHER" id="PTHR47501">
    <property type="entry name" value="TRANSPOSASE-RELATED"/>
    <property type="match status" value="1"/>
</dbReference>
<sequence>METDTDSPYEHLKQFYTLESTTSFSNLKRHIELKHPSSVNAYMHALEDLQPLSKLEKPSFIRLVTGLQPTRHVPSRKQVQGLLNREFNEVINKLKTDCWSDVNKGFMSITVHWLDKDDPSLRKSAALACRRVRGSHTYDVLEKVLTEVNKEFKIQNKIVCTVTDNASNFVKAFNCFGEGVAITAAAAAADETVEEASVQAIDSLDDGDGDDDDDGLEPAPLSALEDPCLPPHRRCMTLTLNRVAADTKNVTDRQYNTLARPVFSKASTLTPQASDLIAPGHPAPEYDKLLLSKPTATEGLAVCRPLIQTMIQAKMICKRLDDRLEEKENILAAVLLPMFKLDWVSDDIQRLQYRVMLKQEVQSISVVESGQAQSSATERKSSASSFFKFSQSPATVTKSEVDMYLDAPTADNFNEYTGLPKLKKLFVKYNTAIPSSAPVERLFSTGGQIFRPRRNRLGDTNFEKQLVLNANKKLFGLT</sequence>